<proteinExistence type="predicted"/>
<dbReference type="Pfam" id="PF04032">
    <property type="entry name" value="Rpr2"/>
    <property type="match status" value="1"/>
</dbReference>
<evidence type="ECO:0000256" key="1">
    <source>
        <dbReference type="SAM" id="MobiDB-lite"/>
    </source>
</evidence>
<feature type="region of interest" description="Disordered" evidence="1">
    <location>
        <begin position="112"/>
        <end position="186"/>
    </location>
</feature>
<gene>
    <name evidence="2" type="ORF">A1O7_08282</name>
</gene>
<dbReference type="HOGENOM" id="CLU_081044_2_0_1"/>
<feature type="compositionally biased region" description="Low complexity" evidence="1">
    <location>
        <begin position="121"/>
        <end position="130"/>
    </location>
</feature>
<dbReference type="Proteomes" id="UP000019473">
    <property type="component" value="Unassembled WGS sequence"/>
</dbReference>
<organism evidence="2 3">
    <name type="scientific">Cladophialophora yegresii CBS 114405</name>
    <dbReference type="NCBI Taxonomy" id="1182544"/>
    <lineage>
        <taxon>Eukaryota</taxon>
        <taxon>Fungi</taxon>
        <taxon>Dikarya</taxon>
        <taxon>Ascomycota</taxon>
        <taxon>Pezizomycotina</taxon>
        <taxon>Eurotiomycetes</taxon>
        <taxon>Chaetothyriomycetidae</taxon>
        <taxon>Chaetothyriales</taxon>
        <taxon>Herpotrichiellaceae</taxon>
        <taxon>Cladophialophora</taxon>
    </lineage>
</organism>
<dbReference type="STRING" id="1182544.W9VQT6"/>
<dbReference type="GeneID" id="19182850"/>
<keyword evidence="3" id="KW-1185">Reference proteome</keyword>
<dbReference type="InterPro" id="IPR007175">
    <property type="entry name" value="Rpr2/Snm1/Rpp21"/>
</dbReference>
<dbReference type="VEuPathDB" id="FungiDB:A1O7_08282"/>
<comment type="caution">
    <text evidence="2">The sequence shown here is derived from an EMBL/GenBank/DDBJ whole genome shotgun (WGS) entry which is preliminary data.</text>
</comment>
<accession>W9VQT6</accession>
<dbReference type="OrthoDB" id="438080at2759"/>
<protein>
    <submittedName>
        <fullName evidence="2">Uncharacterized protein</fullName>
    </submittedName>
</protein>
<evidence type="ECO:0000313" key="2">
    <source>
        <dbReference type="EMBL" id="EXJ55355.1"/>
    </source>
</evidence>
<dbReference type="eggNOG" id="ENOG502T374">
    <property type="taxonomic scope" value="Eukaryota"/>
</dbReference>
<dbReference type="EMBL" id="AMGW01000006">
    <property type="protein sequence ID" value="EXJ55355.1"/>
    <property type="molecule type" value="Genomic_DNA"/>
</dbReference>
<dbReference type="AlphaFoldDB" id="W9VQT6"/>
<name>W9VQT6_9EURO</name>
<sequence length="186" mass="20655">MSEAQNLRVKFLQQSAFNLFLSTPATSRQLMRESQALGHEASSQLPNRGQLVCAACGTILLPQWTMKSKIRAKRTRRGRKGLNHEKVTRQKVRSHCCSLCDNVTKNVIAIASSPRKDKKQPAAAAPAQSSLENIMRAEPVLESNTKSTSKKRAKARKDREGLQALLHKSAQTKTPPSLNLLDLMKK</sequence>
<dbReference type="RefSeq" id="XP_007760465.1">
    <property type="nucleotide sequence ID" value="XM_007762275.1"/>
</dbReference>
<dbReference type="GO" id="GO:0006396">
    <property type="term" value="P:RNA processing"/>
    <property type="evidence" value="ECO:0007669"/>
    <property type="project" value="InterPro"/>
</dbReference>
<evidence type="ECO:0000313" key="3">
    <source>
        <dbReference type="Proteomes" id="UP000019473"/>
    </source>
</evidence>
<reference evidence="2 3" key="1">
    <citation type="submission" date="2013-03" db="EMBL/GenBank/DDBJ databases">
        <title>The Genome Sequence of Cladophialophora yegresii CBS 114405.</title>
        <authorList>
            <consortium name="The Broad Institute Genomics Platform"/>
            <person name="Cuomo C."/>
            <person name="de Hoog S."/>
            <person name="Gorbushina A."/>
            <person name="Walker B."/>
            <person name="Young S.K."/>
            <person name="Zeng Q."/>
            <person name="Gargeya S."/>
            <person name="Fitzgerald M."/>
            <person name="Haas B."/>
            <person name="Abouelleil A."/>
            <person name="Allen A.W."/>
            <person name="Alvarado L."/>
            <person name="Arachchi H.M."/>
            <person name="Berlin A.M."/>
            <person name="Chapman S.B."/>
            <person name="Gainer-Dewar J."/>
            <person name="Goldberg J."/>
            <person name="Griggs A."/>
            <person name="Gujja S."/>
            <person name="Hansen M."/>
            <person name="Howarth C."/>
            <person name="Imamovic A."/>
            <person name="Ireland A."/>
            <person name="Larimer J."/>
            <person name="McCowan C."/>
            <person name="Murphy C."/>
            <person name="Pearson M."/>
            <person name="Poon T.W."/>
            <person name="Priest M."/>
            <person name="Roberts A."/>
            <person name="Saif S."/>
            <person name="Shea T."/>
            <person name="Sisk P."/>
            <person name="Sykes S."/>
            <person name="Wortman J."/>
            <person name="Nusbaum C."/>
            <person name="Birren B."/>
        </authorList>
    </citation>
    <scope>NUCLEOTIDE SEQUENCE [LARGE SCALE GENOMIC DNA]</scope>
    <source>
        <strain evidence="2 3">CBS 114405</strain>
    </source>
</reference>